<gene>
    <name evidence="1" type="ORF">L6164_017378</name>
</gene>
<name>A0ACB9N7K5_BAUVA</name>
<sequence>MDDSGKHNTQGGGKVRGQSLPPSRSVEQAAFFNEPNRLKCKDIMEALEDSNINMIGVCGYERTTEMGSLLENVSSTAKRKKLFDVIKTTSLKGETNLGRIQQKIADVLGCSIQEEKETSCLPSSSNKKIVTERARQLSGWIKEKEKVLLMVSALDTQLDLAKIGIPFGEDHKGCKVIVVSESEKKLSQMKTQKIFLL</sequence>
<keyword evidence="2" id="KW-1185">Reference proteome</keyword>
<comment type="caution">
    <text evidence="1">The sequence shown here is derived from an EMBL/GenBank/DDBJ whole genome shotgun (WGS) entry which is preliminary data.</text>
</comment>
<proteinExistence type="predicted"/>
<protein>
    <submittedName>
        <fullName evidence="1">Uncharacterized protein</fullName>
    </submittedName>
</protein>
<evidence type="ECO:0000313" key="1">
    <source>
        <dbReference type="EMBL" id="KAI4332473.1"/>
    </source>
</evidence>
<accession>A0ACB9N7K5</accession>
<dbReference type="Proteomes" id="UP000828941">
    <property type="component" value="Chromosome 7"/>
</dbReference>
<evidence type="ECO:0000313" key="2">
    <source>
        <dbReference type="Proteomes" id="UP000828941"/>
    </source>
</evidence>
<dbReference type="EMBL" id="CM039432">
    <property type="protein sequence ID" value="KAI4332473.1"/>
    <property type="molecule type" value="Genomic_DNA"/>
</dbReference>
<reference evidence="1 2" key="1">
    <citation type="journal article" date="2022" name="DNA Res.">
        <title>Chromosomal-level genome assembly of the orchid tree Bauhinia variegata (Leguminosae; Cercidoideae) supports the allotetraploid origin hypothesis of Bauhinia.</title>
        <authorList>
            <person name="Zhong Y."/>
            <person name="Chen Y."/>
            <person name="Zheng D."/>
            <person name="Pang J."/>
            <person name="Liu Y."/>
            <person name="Luo S."/>
            <person name="Meng S."/>
            <person name="Qian L."/>
            <person name="Wei D."/>
            <person name="Dai S."/>
            <person name="Zhou R."/>
        </authorList>
    </citation>
    <scope>NUCLEOTIDE SEQUENCE [LARGE SCALE GENOMIC DNA]</scope>
    <source>
        <strain evidence="1">BV-YZ2020</strain>
    </source>
</reference>
<organism evidence="1 2">
    <name type="scientific">Bauhinia variegata</name>
    <name type="common">Purple orchid tree</name>
    <name type="synonym">Phanera variegata</name>
    <dbReference type="NCBI Taxonomy" id="167791"/>
    <lineage>
        <taxon>Eukaryota</taxon>
        <taxon>Viridiplantae</taxon>
        <taxon>Streptophyta</taxon>
        <taxon>Embryophyta</taxon>
        <taxon>Tracheophyta</taxon>
        <taxon>Spermatophyta</taxon>
        <taxon>Magnoliopsida</taxon>
        <taxon>eudicotyledons</taxon>
        <taxon>Gunneridae</taxon>
        <taxon>Pentapetalae</taxon>
        <taxon>rosids</taxon>
        <taxon>fabids</taxon>
        <taxon>Fabales</taxon>
        <taxon>Fabaceae</taxon>
        <taxon>Cercidoideae</taxon>
        <taxon>Cercideae</taxon>
        <taxon>Bauhiniinae</taxon>
        <taxon>Bauhinia</taxon>
    </lineage>
</organism>